<keyword evidence="2" id="KW-1185">Reference proteome</keyword>
<dbReference type="EMBL" id="MN234184">
    <property type="protein sequence ID" value="QFG10031.1"/>
    <property type="molecule type" value="Genomic_DNA"/>
</dbReference>
<proteinExistence type="predicted"/>
<dbReference type="RefSeq" id="YP_010754740.1">
    <property type="nucleotide sequence ID" value="NC_073463.1"/>
</dbReference>
<sequence length="82" mass="8428">MTMTFKLDRKGAQEVLKNLAADGIDAVAQQVADLAGAGAVFHTYTTDRAAASVGVPAARQAKSGALTRAAAEAGLEVRLRKS</sequence>
<evidence type="ECO:0000313" key="1">
    <source>
        <dbReference type="EMBL" id="QFG10031.1"/>
    </source>
</evidence>
<protein>
    <submittedName>
        <fullName evidence="1">Uncharacterized protein</fullName>
    </submittedName>
</protein>
<reference evidence="1 2" key="1">
    <citation type="submission" date="2019-07" db="EMBL/GenBank/DDBJ databases">
        <authorList>
            <person name="Widmer J."/>
            <person name="Andre W."/>
            <person name="Castro A."/>
            <person name="Cintron J."/>
            <person name="Cintron J."/>
            <person name="Elliott S."/>
            <person name="Harel H."/>
            <person name="Hasan D."/>
            <person name="Page A."/>
            <person name="Santana M."/>
            <person name="Slobasky M."/>
            <person name="Stevens T."/>
            <person name="Vilcin V."/>
            <person name="Whitaker K."/>
            <person name="Yelvington M."/>
            <person name="Wiersma-Koch H."/>
            <person name="Douthitt C."/>
            <person name="D'Elia T."/>
            <person name="Garlena R.A."/>
            <person name="Russell D.A."/>
            <person name="Pope W.H."/>
            <person name="Jacobs-Sera D."/>
            <person name="Hatfull G.F."/>
        </authorList>
    </citation>
    <scope>NUCLEOTIDE SEQUENCE [LARGE SCALE GENOMIC DNA]</scope>
</reference>
<evidence type="ECO:0000313" key="2">
    <source>
        <dbReference type="Proteomes" id="UP000326087"/>
    </source>
</evidence>
<organism evidence="1 2">
    <name type="scientific">Mycobacterium phage IdentityCrisis</name>
    <dbReference type="NCBI Taxonomy" id="2599866"/>
    <lineage>
        <taxon>Viruses</taxon>
        <taxon>Duplodnaviria</taxon>
        <taxon>Heunggongvirae</taxon>
        <taxon>Uroviricota</taxon>
        <taxon>Caudoviricetes</taxon>
        <taxon>Identitycrisisvirus</taxon>
        <taxon>Identitycrisisvirus identitycrisis</taxon>
    </lineage>
</organism>
<dbReference type="KEGG" id="vg:80019339"/>
<dbReference type="GeneID" id="80019339"/>
<name>A0A5J6TGL7_9CAUD</name>
<gene>
    <name evidence="1" type="primary">11</name>
    <name evidence="1" type="ORF">SEA_IDENTITYCRISIS_11</name>
</gene>
<accession>A0A5J6TGL7</accession>
<dbReference type="Proteomes" id="UP000326087">
    <property type="component" value="Segment"/>
</dbReference>